<comment type="caution">
    <text evidence="1">The sequence shown here is derived from an EMBL/GenBank/DDBJ whole genome shotgun (WGS) entry which is preliminary data.</text>
</comment>
<name>A0ACC0A9J9_CATRO</name>
<organism evidence="1 2">
    <name type="scientific">Catharanthus roseus</name>
    <name type="common">Madagascar periwinkle</name>
    <name type="synonym">Vinca rosea</name>
    <dbReference type="NCBI Taxonomy" id="4058"/>
    <lineage>
        <taxon>Eukaryota</taxon>
        <taxon>Viridiplantae</taxon>
        <taxon>Streptophyta</taxon>
        <taxon>Embryophyta</taxon>
        <taxon>Tracheophyta</taxon>
        <taxon>Spermatophyta</taxon>
        <taxon>Magnoliopsida</taxon>
        <taxon>eudicotyledons</taxon>
        <taxon>Gunneridae</taxon>
        <taxon>Pentapetalae</taxon>
        <taxon>asterids</taxon>
        <taxon>lamiids</taxon>
        <taxon>Gentianales</taxon>
        <taxon>Apocynaceae</taxon>
        <taxon>Rauvolfioideae</taxon>
        <taxon>Vinceae</taxon>
        <taxon>Catharanthinae</taxon>
        <taxon>Catharanthus</taxon>
    </lineage>
</organism>
<protein>
    <submittedName>
        <fullName evidence="1">Uncharacterized protein</fullName>
    </submittedName>
</protein>
<accession>A0ACC0A9J9</accession>
<dbReference type="Proteomes" id="UP001060085">
    <property type="component" value="Linkage Group LG06"/>
</dbReference>
<evidence type="ECO:0000313" key="1">
    <source>
        <dbReference type="EMBL" id="KAI5657598.1"/>
    </source>
</evidence>
<proteinExistence type="predicted"/>
<keyword evidence="2" id="KW-1185">Reference proteome</keyword>
<sequence>MERLPVDLCLKIFCLLDHQNLATVQSVCRKWKNLASDNTLWSNLFTERWGVDRATFYAPIDSKTWKDVYIVQDRCDRFGLGLKIIREGDDYYLIHQGQIQRYLGTRSLETGRIDASTEAGYVDDCSGGNEPRSGILDKILFFIGDMEAASTHAKRSRICR</sequence>
<gene>
    <name evidence="1" type="ORF">M9H77_26391</name>
</gene>
<reference evidence="2" key="1">
    <citation type="journal article" date="2023" name="Nat. Plants">
        <title>Single-cell RNA sequencing provides a high-resolution roadmap for understanding the multicellular compartmentation of specialized metabolism.</title>
        <authorList>
            <person name="Sun S."/>
            <person name="Shen X."/>
            <person name="Li Y."/>
            <person name="Li Y."/>
            <person name="Wang S."/>
            <person name="Li R."/>
            <person name="Zhang H."/>
            <person name="Shen G."/>
            <person name="Guo B."/>
            <person name="Wei J."/>
            <person name="Xu J."/>
            <person name="St-Pierre B."/>
            <person name="Chen S."/>
            <person name="Sun C."/>
        </authorList>
    </citation>
    <scope>NUCLEOTIDE SEQUENCE [LARGE SCALE GENOMIC DNA]</scope>
</reference>
<dbReference type="EMBL" id="CM044706">
    <property type="protein sequence ID" value="KAI5657598.1"/>
    <property type="molecule type" value="Genomic_DNA"/>
</dbReference>
<evidence type="ECO:0000313" key="2">
    <source>
        <dbReference type="Proteomes" id="UP001060085"/>
    </source>
</evidence>